<dbReference type="GO" id="GO:0070814">
    <property type="term" value="P:hydrogen sulfide biosynthetic process"/>
    <property type="evidence" value="ECO:0007669"/>
    <property type="project" value="UniProtKB-UniRule"/>
</dbReference>
<keyword evidence="2 3" id="KW-0560">Oxidoreductase</keyword>
<name>K9VVA2_9CYAN</name>
<sequence length="271" mass="31121">MDVAQDLKSCFQGIIDYTQDAVRLKHLLMTHSTTSAVQISQLDLDALNKRFDKAYPKEILRWCVENIPNGFVQTSAFNVDDMVITDILYRELKPAVPVPVMFLDTLYHFPQSLELVAKSKEIYNLDLKVYKTPDVNSREEFAAKYGEALWDTDIAKFHDITKIEPLQRGLAELNTVAWITGRRRDQAVTRAEMPVFELDSNGRLKVNPLASWTRKESWAYVFEHDVIYNPLHDQGYPSIGDEPITTQVKEGEDERAGRWRGSEKTECGIHI</sequence>
<evidence type="ECO:0000256" key="2">
    <source>
        <dbReference type="ARBA" id="ARBA00023002"/>
    </source>
</evidence>
<dbReference type="Proteomes" id="UP000010472">
    <property type="component" value="Chromosome"/>
</dbReference>
<comment type="similarity">
    <text evidence="1 3">Belongs to the PAPS reductase family. CysH subfamily.</text>
</comment>
<proteinExistence type="inferred from homology"/>
<reference evidence="5 6" key="1">
    <citation type="submission" date="2012-06" db="EMBL/GenBank/DDBJ databases">
        <title>Finished chromosome of genome of Crinalium epipsammum PCC 9333.</title>
        <authorList>
            <consortium name="US DOE Joint Genome Institute"/>
            <person name="Gugger M."/>
            <person name="Coursin T."/>
            <person name="Rippka R."/>
            <person name="Tandeau De Marsac N."/>
            <person name="Huntemann M."/>
            <person name="Wei C.-L."/>
            <person name="Han J."/>
            <person name="Detter J.C."/>
            <person name="Han C."/>
            <person name="Tapia R."/>
            <person name="Davenport K."/>
            <person name="Daligault H."/>
            <person name="Erkkila T."/>
            <person name="Gu W."/>
            <person name="Munk A.C.C."/>
            <person name="Teshima H."/>
            <person name="Xu Y."/>
            <person name="Chain P."/>
            <person name="Chen A."/>
            <person name="Krypides N."/>
            <person name="Mavromatis K."/>
            <person name="Markowitz V."/>
            <person name="Szeto E."/>
            <person name="Ivanova N."/>
            <person name="Mikhailova N."/>
            <person name="Ovchinnikova G."/>
            <person name="Pagani I."/>
            <person name="Pati A."/>
            <person name="Goodwin L."/>
            <person name="Peters L."/>
            <person name="Pitluck S."/>
            <person name="Woyke T."/>
            <person name="Kerfeld C."/>
        </authorList>
    </citation>
    <scope>NUCLEOTIDE SEQUENCE [LARGE SCALE GENOMIC DNA]</scope>
    <source>
        <strain evidence="5 6">PCC 9333</strain>
    </source>
</reference>
<dbReference type="GO" id="GO:0005737">
    <property type="term" value="C:cytoplasm"/>
    <property type="evidence" value="ECO:0007669"/>
    <property type="project" value="UniProtKB-SubCell"/>
</dbReference>
<dbReference type="InterPro" id="IPR004511">
    <property type="entry name" value="PAPS/APS_Rdtase"/>
</dbReference>
<comment type="catalytic activity">
    <reaction evidence="3">
        <text>[thioredoxin]-disulfide + sulfite + adenosine 3',5'-bisphosphate + 2 H(+) = [thioredoxin]-dithiol + 3'-phosphoadenylyl sulfate</text>
        <dbReference type="Rhea" id="RHEA:11724"/>
        <dbReference type="Rhea" id="RHEA-COMP:10698"/>
        <dbReference type="Rhea" id="RHEA-COMP:10700"/>
        <dbReference type="ChEBI" id="CHEBI:15378"/>
        <dbReference type="ChEBI" id="CHEBI:17359"/>
        <dbReference type="ChEBI" id="CHEBI:29950"/>
        <dbReference type="ChEBI" id="CHEBI:50058"/>
        <dbReference type="ChEBI" id="CHEBI:58339"/>
        <dbReference type="ChEBI" id="CHEBI:58343"/>
        <dbReference type="EC" id="1.8.4.8"/>
    </reaction>
</comment>
<feature type="domain" description="Phosphoadenosine phosphosulphate reductase" evidence="4">
    <location>
        <begin position="72"/>
        <end position="246"/>
    </location>
</feature>
<evidence type="ECO:0000256" key="1">
    <source>
        <dbReference type="ARBA" id="ARBA00009732"/>
    </source>
</evidence>
<dbReference type="NCBIfam" id="NF002537">
    <property type="entry name" value="PRK02090.1"/>
    <property type="match status" value="1"/>
</dbReference>
<dbReference type="CDD" id="cd23945">
    <property type="entry name" value="PAPS_reductase"/>
    <property type="match status" value="1"/>
</dbReference>
<comment type="caution">
    <text evidence="3">Lacks conserved residue(s) required for the propagation of feature annotation.</text>
</comment>
<dbReference type="UniPathway" id="UPA00140">
    <property type="reaction ID" value="UER00206"/>
</dbReference>
<dbReference type="PIRSF" id="PIRSF000857">
    <property type="entry name" value="PAPS_reductase"/>
    <property type="match status" value="1"/>
</dbReference>
<dbReference type="eggNOG" id="COG0175">
    <property type="taxonomic scope" value="Bacteria"/>
</dbReference>
<gene>
    <name evidence="3" type="primary">cysH</name>
    <name evidence="5" type="ORF">Cri9333_0080</name>
</gene>
<dbReference type="EC" id="1.8.4.8" evidence="3"/>
<dbReference type="PATRIC" id="fig|1173022.3.peg.86"/>
<dbReference type="InterPro" id="IPR011800">
    <property type="entry name" value="PAPS_reductase_CysH"/>
</dbReference>
<dbReference type="STRING" id="1173022.Cri9333_0080"/>
<dbReference type="Gene3D" id="3.40.50.620">
    <property type="entry name" value="HUPs"/>
    <property type="match status" value="1"/>
</dbReference>
<comment type="pathway">
    <text evidence="3">Sulfur metabolism; hydrogen sulfide biosynthesis; sulfite from sulfate: step 3/3.</text>
</comment>
<dbReference type="SUPFAM" id="SSF52402">
    <property type="entry name" value="Adenine nucleotide alpha hydrolases-like"/>
    <property type="match status" value="1"/>
</dbReference>
<accession>K9VVA2</accession>
<dbReference type="NCBIfam" id="TIGR02057">
    <property type="entry name" value="PAPS_reductase"/>
    <property type="match status" value="1"/>
</dbReference>
<dbReference type="InterPro" id="IPR014729">
    <property type="entry name" value="Rossmann-like_a/b/a_fold"/>
</dbReference>
<evidence type="ECO:0000313" key="6">
    <source>
        <dbReference type="Proteomes" id="UP000010472"/>
    </source>
</evidence>
<evidence type="ECO:0000259" key="4">
    <source>
        <dbReference type="Pfam" id="PF01507"/>
    </source>
</evidence>
<dbReference type="EMBL" id="CP003620">
    <property type="protein sequence ID" value="AFZ11080.1"/>
    <property type="molecule type" value="Genomic_DNA"/>
</dbReference>
<comment type="subcellular location">
    <subcellularLocation>
        <location evidence="3">Cytoplasm</location>
    </subcellularLocation>
</comment>
<evidence type="ECO:0000256" key="3">
    <source>
        <dbReference type="HAMAP-Rule" id="MF_00063"/>
    </source>
</evidence>
<dbReference type="NCBIfam" id="TIGR00434">
    <property type="entry name" value="cysH"/>
    <property type="match status" value="1"/>
</dbReference>
<keyword evidence="3" id="KW-0963">Cytoplasm</keyword>
<dbReference type="Pfam" id="PF01507">
    <property type="entry name" value="PAPS_reduct"/>
    <property type="match status" value="1"/>
</dbReference>
<feature type="active site" description="Nucleophile; cysteine thiosulfonate intermediate" evidence="3">
    <location>
        <position position="267"/>
    </location>
</feature>
<protein>
    <recommendedName>
        <fullName evidence="3">Phosphoadenosine 5'-phosphosulfate reductase</fullName>
        <shortName evidence="3">PAPS reductase</shortName>
        <ecNumber evidence="3">1.8.4.8</ecNumber>
    </recommendedName>
    <alternativeName>
        <fullName evidence="3">3'-phosphoadenylylsulfate reductase</fullName>
    </alternativeName>
    <alternativeName>
        <fullName evidence="3">PAPS reductase, thioredoxin dependent</fullName>
    </alternativeName>
    <alternativeName>
        <fullName evidence="3">PAPS sulfotransferase</fullName>
    </alternativeName>
    <alternativeName>
        <fullName evidence="3">PAdoPS reductase</fullName>
    </alternativeName>
</protein>
<evidence type="ECO:0000313" key="5">
    <source>
        <dbReference type="EMBL" id="AFZ11080.1"/>
    </source>
</evidence>
<dbReference type="KEGG" id="cep:Cri9333_0080"/>
<dbReference type="PANTHER" id="PTHR46509">
    <property type="entry name" value="PHOSPHOADENOSINE PHOSPHOSULFATE REDUCTASE"/>
    <property type="match status" value="1"/>
</dbReference>
<dbReference type="GO" id="GO:0019379">
    <property type="term" value="P:sulfate assimilation, phosphoadenylyl sulfate reduction by phosphoadenylyl-sulfate reductase (thioredoxin)"/>
    <property type="evidence" value="ECO:0007669"/>
    <property type="project" value="UniProtKB-UniRule"/>
</dbReference>
<dbReference type="HOGENOM" id="CLU_044089_0_1_3"/>
<comment type="function">
    <text evidence="3">Catalyzes the formation of sulfite from phosphoadenosine 5'-phosphosulfate (PAPS) using thioredoxin as an electron donor.</text>
</comment>
<keyword evidence="6" id="KW-1185">Reference proteome</keyword>
<dbReference type="HAMAP" id="MF_00063">
    <property type="entry name" value="CysH"/>
    <property type="match status" value="1"/>
</dbReference>
<dbReference type="GO" id="GO:0004604">
    <property type="term" value="F:phosphoadenylyl-sulfate reductase (thioredoxin) activity"/>
    <property type="evidence" value="ECO:0007669"/>
    <property type="project" value="UniProtKB-UniRule"/>
</dbReference>
<organism evidence="5 6">
    <name type="scientific">Crinalium epipsammum PCC 9333</name>
    <dbReference type="NCBI Taxonomy" id="1173022"/>
    <lineage>
        <taxon>Bacteria</taxon>
        <taxon>Bacillati</taxon>
        <taxon>Cyanobacteriota</taxon>
        <taxon>Cyanophyceae</taxon>
        <taxon>Gomontiellales</taxon>
        <taxon>Gomontiellaceae</taxon>
        <taxon>Crinalium</taxon>
    </lineage>
</organism>
<dbReference type="InterPro" id="IPR002500">
    <property type="entry name" value="PAPS_reduct_dom"/>
</dbReference>
<dbReference type="PANTHER" id="PTHR46509:SF1">
    <property type="entry name" value="PHOSPHOADENOSINE PHOSPHOSULFATE REDUCTASE"/>
    <property type="match status" value="1"/>
</dbReference>
<dbReference type="AlphaFoldDB" id="K9VVA2"/>